<feature type="compositionally biased region" description="Basic and acidic residues" evidence="13">
    <location>
        <begin position="543"/>
        <end position="559"/>
    </location>
</feature>
<organism evidence="16 17">
    <name type="scientific">Senna tora</name>
    <dbReference type="NCBI Taxonomy" id="362788"/>
    <lineage>
        <taxon>Eukaryota</taxon>
        <taxon>Viridiplantae</taxon>
        <taxon>Streptophyta</taxon>
        <taxon>Embryophyta</taxon>
        <taxon>Tracheophyta</taxon>
        <taxon>Spermatophyta</taxon>
        <taxon>Magnoliopsida</taxon>
        <taxon>eudicotyledons</taxon>
        <taxon>Gunneridae</taxon>
        <taxon>Pentapetalae</taxon>
        <taxon>rosids</taxon>
        <taxon>fabids</taxon>
        <taxon>Fabales</taxon>
        <taxon>Fabaceae</taxon>
        <taxon>Caesalpinioideae</taxon>
        <taxon>Cassia clade</taxon>
        <taxon>Senna</taxon>
    </lineage>
</organism>
<keyword evidence="5 14" id="KW-0812">Transmembrane</keyword>
<evidence type="ECO:0000256" key="12">
    <source>
        <dbReference type="RuleBase" id="RU003704"/>
    </source>
</evidence>
<feature type="region of interest" description="Disordered" evidence="13">
    <location>
        <begin position="539"/>
        <end position="562"/>
    </location>
</feature>
<dbReference type="PANTHER" id="PTHR42774:SF15">
    <property type="entry name" value="PFKB FAMILY CARBOHYDRATE KINASE"/>
    <property type="match status" value="1"/>
</dbReference>
<dbReference type="OrthoDB" id="204058at2759"/>
<evidence type="ECO:0000256" key="14">
    <source>
        <dbReference type="SAM" id="Phobius"/>
    </source>
</evidence>
<name>A0A834SJ48_9FABA</name>
<dbReference type="Proteomes" id="UP000634136">
    <property type="component" value="Unassembled WGS sequence"/>
</dbReference>
<comment type="caution">
    <text evidence="16">The sequence shown here is derived from an EMBL/GenBank/DDBJ whole genome shotgun (WGS) entry which is preliminary data.</text>
</comment>
<evidence type="ECO:0000259" key="15">
    <source>
        <dbReference type="Pfam" id="PF00294"/>
    </source>
</evidence>
<dbReference type="InterPro" id="IPR002173">
    <property type="entry name" value="Carboh/pur_kinase_PfkB_CS"/>
</dbReference>
<evidence type="ECO:0000256" key="7">
    <source>
        <dbReference type="ARBA" id="ARBA00022792"/>
    </source>
</evidence>
<dbReference type="Pfam" id="PF08294">
    <property type="entry name" value="TIM21"/>
    <property type="match status" value="1"/>
</dbReference>
<keyword evidence="9 14" id="KW-1133">Transmembrane helix</keyword>
<dbReference type="SUPFAM" id="SSF53613">
    <property type="entry name" value="Ribokinase-like"/>
    <property type="match status" value="1"/>
</dbReference>
<keyword evidence="11 14" id="KW-0472">Membrane</keyword>
<keyword evidence="6 12" id="KW-0418">Kinase</keyword>
<evidence type="ECO:0000256" key="8">
    <source>
        <dbReference type="ARBA" id="ARBA00022946"/>
    </source>
</evidence>
<keyword evidence="7" id="KW-0999">Mitochondrion inner membrane</keyword>
<comment type="subcellular location">
    <subcellularLocation>
        <location evidence="1">Mitochondrion inner membrane</location>
        <topology evidence="1">Single-pass membrane protein</topology>
    </subcellularLocation>
</comment>
<dbReference type="InterPro" id="IPR052562">
    <property type="entry name" value="Ketohexokinase-related"/>
</dbReference>
<evidence type="ECO:0000256" key="1">
    <source>
        <dbReference type="ARBA" id="ARBA00004434"/>
    </source>
</evidence>
<dbReference type="Pfam" id="PF00294">
    <property type="entry name" value="PfkB"/>
    <property type="match status" value="1"/>
</dbReference>
<proteinExistence type="inferred from homology"/>
<evidence type="ECO:0000256" key="13">
    <source>
        <dbReference type="SAM" id="MobiDB-lite"/>
    </source>
</evidence>
<dbReference type="GO" id="GO:0016301">
    <property type="term" value="F:kinase activity"/>
    <property type="evidence" value="ECO:0007669"/>
    <property type="project" value="UniProtKB-KW"/>
</dbReference>
<dbReference type="InterPro" id="IPR011611">
    <property type="entry name" value="PfkB_dom"/>
</dbReference>
<gene>
    <name evidence="16" type="ORF">G2W53_043690</name>
</gene>
<dbReference type="InterPro" id="IPR029056">
    <property type="entry name" value="Ribokinase-like"/>
</dbReference>
<dbReference type="GO" id="GO:0030150">
    <property type="term" value="P:protein import into mitochondrial matrix"/>
    <property type="evidence" value="ECO:0007669"/>
    <property type="project" value="InterPro"/>
</dbReference>
<feature type="transmembrane region" description="Helical" evidence="14">
    <location>
        <begin position="583"/>
        <end position="604"/>
    </location>
</feature>
<dbReference type="InterPro" id="IPR013261">
    <property type="entry name" value="Tim21"/>
</dbReference>
<keyword evidence="4 12" id="KW-0808">Transferase</keyword>
<evidence type="ECO:0000313" key="16">
    <source>
        <dbReference type="EMBL" id="KAF7804579.1"/>
    </source>
</evidence>
<evidence type="ECO:0000313" key="17">
    <source>
        <dbReference type="Proteomes" id="UP000634136"/>
    </source>
</evidence>
<dbReference type="PRINTS" id="PR00990">
    <property type="entry name" value="RIBOKINASE"/>
</dbReference>
<comment type="similarity">
    <text evidence="3">Belongs to the TIM21 family.</text>
</comment>
<dbReference type="AlphaFoldDB" id="A0A834SJ48"/>
<dbReference type="Gene3D" id="3.10.450.320">
    <property type="entry name" value="Mitochondrial import inner membrane translocase subunit Tim21"/>
    <property type="match status" value="1"/>
</dbReference>
<reference evidence="16" key="1">
    <citation type="submission" date="2020-09" db="EMBL/GenBank/DDBJ databases">
        <title>Genome-Enabled Discovery of Anthraquinone Biosynthesis in Senna tora.</title>
        <authorList>
            <person name="Kang S.-H."/>
            <person name="Pandey R.P."/>
            <person name="Lee C.-M."/>
            <person name="Sim J.-S."/>
            <person name="Jeong J.-T."/>
            <person name="Choi B.-S."/>
            <person name="Jung M."/>
            <person name="Ginzburg D."/>
            <person name="Zhao K."/>
            <person name="Won S.Y."/>
            <person name="Oh T.-J."/>
            <person name="Yu Y."/>
            <person name="Kim N.-H."/>
            <person name="Lee O.R."/>
            <person name="Lee T.-H."/>
            <person name="Bashyal P."/>
            <person name="Kim T.-S."/>
            <person name="Lee W.-H."/>
            <person name="Kawkins C."/>
            <person name="Kim C.-K."/>
            <person name="Kim J.S."/>
            <person name="Ahn B.O."/>
            <person name="Rhee S.Y."/>
            <person name="Sohng J.K."/>
        </authorList>
    </citation>
    <scope>NUCLEOTIDE SEQUENCE</scope>
    <source>
        <tissue evidence="16">Leaf</tissue>
    </source>
</reference>
<evidence type="ECO:0000256" key="10">
    <source>
        <dbReference type="ARBA" id="ARBA00023128"/>
    </source>
</evidence>
<dbReference type="CDD" id="cd01945">
    <property type="entry name" value="ribokinase_group_B"/>
    <property type="match status" value="1"/>
</dbReference>
<dbReference type="Gene3D" id="3.40.1190.20">
    <property type="match status" value="1"/>
</dbReference>
<accession>A0A834SJ48</accession>
<evidence type="ECO:0000256" key="6">
    <source>
        <dbReference type="ARBA" id="ARBA00022777"/>
    </source>
</evidence>
<evidence type="ECO:0000256" key="4">
    <source>
        <dbReference type="ARBA" id="ARBA00022679"/>
    </source>
</evidence>
<dbReference type="InterPro" id="IPR038552">
    <property type="entry name" value="Tim21_IMS_sf"/>
</dbReference>
<feature type="domain" description="Carbohydrate kinase PfkB" evidence="15">
    <location>
        <begin position="77"/>
        <end position="302"/>
    </location>
</feature>
<evidence type="ECO:0000256" key="2">
    <source>
        <dbReference type="ARBA" id="ARBA00010688"/>
    </source>
</evidence>
<evidence type="ECO:0000256" key="3">
    <source>
        <dbReference type="ARBA" id="ARBA00010867"/>
    </source>
</evidence>
<dbReference type="PANTHER" id="PTHR42774">
    <property type="entry name" value="PHOSPHOTRANSFERASE SYSTEM TRANSPORT PROTEIN"/>
    <property type="match status" value="1"/>
</dbReference>
<dbReference type="FunFam" id="3.10.450.320:FF:000002">
    <property type="entry name" value="Mitochondrial import inner membrane translocase subunit tim21"/>
    <property type="match status" value="1"/>
</dbReference>
<protein>
    <submittedName>
        <fullName evidence="16">Ribokinase-like isoform X2</fullName>
    </submittedName>
</protein>
<sequence>MTTMMKPLALAASNAAALNQSFSSSFRSPPISPFPPTFFLLPRSDSMRFRCRNFRPKMSSHAPPPPPESRIVLGCGMATVDFLATVDAYPKPDDKVRTTSFKIEGGGNAGNALTCAARLGLKPKLISKVSDDAQGRGILKELEADGVDTSLMVVSKNGSSTFSYVLVDSQTKTRTCIYTPGDPPMMPTDLSQSTLLSAFDEARLVYFDGTSTETALFVAHEAVRNNIPILVEAESVREGLDELLDLADYAVCSARFPQAWTQAPSIPSALVSMLLRLPNIKFVIVTLGEDGCLMLERNINVLAEGADIEERDVDKVIEFLYKEKDDSMVVPTCISSALTKLRADGIGTVCGRLFIGTAEKIPACELTDTTGAGDAFIGAILYVASVGVISSLKLPTTDGFAYTTYFVAICANMLPEKMLPFASQVAAANCRTLGARTGSCKYLADLWRSRQRSDMKLISNLRHCEYTTTRSLVHHTRPLHPAYGPQLGKVKEDVCGANGMPVRFSRWFARTYSSSIQPPNLLKENHKLSSISSSFARSISSKASDKQQENKNETKKDISTVEDPFDAPTYNIPEKPVTFVEGASYSVIILVGLGIAAAAAYAVFKELIFQPKEYKIFNKALERIQNDSQVRVRIGSPITGYGQESRNRAARQRIPNKVWTDEAGVEHVEVNFYIRGPHGNGKVFCEMFKDQVDKQWKFTYLAVDIKSPSPAQLLLESYIPA</sequence>
<dbReference type="InterPro" id="IPR002139">
    <property type="entry name" value="Ribo/fructo_kinase"/>
</dbReference>
<keyword evidence="17" id="KW-1185">Reference proteome</keyword>
<dbReference type="GO" id="GO:0005744">
    <property type="term" value="C:TIM23 mitochondrial import inner membrane translocase complex"/>
    <property type="evidence" value="ECO:0007669"/>
    <property type="project" value="InterPro"/>
</dbReference>
<evidence type="ECO:0000256" key="5">
    <source>
        <dbReference type="ARBA" id="ARBA00022692"/>
    </source>
</evidence>
<evidence type="ECO:0000256" key="9">
    <source>
        <dbReference type="ARBA" id="ARBA00022989"/>
    </source>
</evidence>
<keyword evidence="8" id="KW-0809">Transit peptide</keyword>
<dbReference type="PROSITE" id="PS00584">
    <property type="entry name" value="PFKB_KINASES_2"/>
    <property type="match status" value="1"/>
</dbReference>
<comment type="similarity">
    <text evidence="2 12">Belongs to the carbohydrate kinase PfkB family.</text>
</comment>
<evidence type="ECO:0000256" key="11">
    <source>
        <dbReference type="ARBA" id="ARBA00023136"/>
    </source>
</evidence>
<dbReference type="EMBL" id="JAAIUW010000013">
    <property type="protein sequence ID" value="KAF7804579.1"/>
    <property type="molecule type" value="Genomic_DNA"/>
</dbReference>
<keyword evidence="10" id="KW-0496">Mitochondrion</keyword>